<accession>A0A8X6VCD6</accession>
<proteinExistence type="predicted"/>
<gene>
    <name evidence="1" type="ORF">TNCV_5086141</name>
</gene>
<comment type="caution">
    <text evidence="1">The sequence shown here is derived from an EMBL/GenBank/DDBJ whole genome shotgun (WGS) entry which is preliminary data.</text>
</comment>
<evidence type="ECO:0000313" key="2">
    <source>
        <dbReference type="Proteomes" id="UP000887159"/>
    </source>
</evidence>
<dbReference type="AlphaFoldDB" id="A0A8X6VCD6"/>
<dbReference type="Proteomes" id="UP000887159">
    <property type="component" value="Unassembled WGS sequence"/>
</dbReference>
<evidence type="ECO:0000313" key="1">
    <source>
        <dbReference type="EMBL" id="GFY07429.1"/>
    </source>
</evidence>
<name>A0A8X6VCD6_TRICX</name>
<protein>
    <submittedName>
        <fullName evidence="1">Uncharacterized protein</fullName>
    </submittedName>
</protein>
<organism evidence="1 2">
    <name type="scientific">Trichonephila clavipes</name>
    <name type="common">Golden silk orbweaver</name>
    <name type="synonym">Nephila clavipes</name>
    <dbReference type="NCBI Taxonomy" id="2585209"/>
    <lineage>
        <taxon>Eukaryota</taxon>
        <taxon>Metazoa</taxon>
        <taxon>Ecdysozoa</taxon>
        <taxon>Arthropoda</taxon>
        <taxon>Chelicerata</taxon>
        <taxon>Arachnida</taxon>
        <taxon>Araneae</taxon>
        <taxon>Araneomorphae</taxon>
        <taxon>Entelegynae</taxon>
        <taxon>Araneoidea</taxon>
        <taxon>Nephilidae</taxon>
        <taxon>Trichonephila</taxon>
    </lineage>
</organism>
<keyword evidence="2" id="KW-1185">Reference proteome</keyword>
<sequence length="81" mass="9507">MNPSESGIRIESYQSKEFPEQRGHRSIAVRIDAKGLFSHISRLRFLNSTVLEMPHFDGLFRVFMPQFENKLLETFSTTHHQ</sequence>
<reference evidence="1" key="1">
    <citation type="submission" date="2020-08" db="EMBL/GenBank/DDBJ databases">
        <title>Multicomponent nature underlies the extraordinary mechanical properties of spider dragline silk.</title>
        <authorList>
            <person name="Kono N."/>
            <person name="Nakamura H."/>
            <person name="Mori M."/>
            <person name="Yoshida Y."/>
            <person name="Ohtoshi R."/>
            <person name="Malay A.D."/>
            <person name="Moran D.A.P."/>
            <person name="Tomita M."/>
            <person name="Numata K."/>
            <person name="Arakawa K."/>
        </authorList>
    </citation>
    <scope>NUCLEOTIDE SEQUENCE</scope>
</reference>
<dbReference type="EMBL" id="BMAU01021272">
    <property type="protein sequence ID" value="GFY07429.1"/>
    <property type="molecule type" value="Genomic_DNA"/>
</dbReference>